<gene>
    <name evidence="1" type="ORF">B193_2711</name>
</gene>
<proteinExistence type="predicted"/>
<protein>
    <recommendedName>
        <fullName evidence="3">Conjugal transfer protein TraB</fullName>
    </recommendedName>
</protein>
<evidence type="ECO:0000313" key="2">
    <source>
        <dbReference type="Proteomes" id="UP000006272"/>
    </source>
</evidence>
<evidence type="ECO:0000313" key="1">
    <source>
        <dbReference type="EMBL" id="EKO38595.1"/>
    </source>
</evidence>
<dbReference type="PATRIC" id="fig|1206767.3.peg.2659"/>
<dbReference type="AlphaFoldDB" id="K6GNT9"/>
<accession>K6GNT9</accession>
<dbReference type="Proteomes" id="UP000006272">
    <property type="component" value="Unassembled WGS sequence"/>
</dbReference>
<organism evidence="1 2">
    <name type="scientific">Solidesulfovibrio magneticus str. Maddingley MBC34</name>
    <dbReference type="NCBI Taxonomy" id="1206767"/>
    <lineage>
        <taxon>Bacteria</taxon>
        <taxon>Pseudomonadati</taxon>
        <taxon>Thermodesulfobacteriota</taxon>
        <taxon>Desulfovibrionia</taxon>
        <taxon>Desulfovibrionales</taxon>
        <taxon>Desulfovibrionaceae</taxon>
        <taxon>Solidesulfovibrio</taxon>
    </lineage>
</organism>
<dbReference type="EMBL" id="ALAO01000230">
    <property type="protein sequence ID" value="EKO38595.1"/>
    <property type="molecule type" value="Genomic_DNA"/>
</dbReference>
<comment type="caution">
    <text evidence="1">The sequence shown here is derived from an EMBL/GenBank/DDBJ whole genome shotgun (WGS) entry which is preliminary data.</text>
</comment>
<sequence length="78" mass="8745">MAAPKDDTQMEKRENMALQVTKEIVVKFVETGRISPGNFTEHFGPIYEEVLRVISRNEPAGETREKVRVIAKGGQDNG</sequence>
<reference evidence="1 2" key="1">
    <citation type="submission" date="2012-07" db="EMBL/GenBank/DDBJ databases">
        <title>Draft genome sequence of Desulfovibrio magneticus str. Maddingley MBC34 obtained from a metagenomic sequence of a methanogenic enrichment isolated from coal-seam formation water in Victoria, Australia.</title>
        <authorList>
            <person name="Greenfield P."/>
            <person name="Hendry P."/>
            <person name="Li D."/>
            <person name="Rosewarne C.P."/>
            <person name="Tran-Dinh N."/>
            <person name="Elbourne L.D.H."/>
            <person name="Paulsen I.T."/>
            <person name="Midgley D.J."/>
        </authorList>
    </citation>
    <scope>NUCLEOTIDE SEQUENCE [LARGE SCALE GENOMIC DNA]</scope>
    <source>
        <strain evidence="2">Maddingley MBC34</strain>
    </source>
</reference>
<name>K6GNT9_9BACT</name>
<evidence type="ECO:0008006" key="3">
    <source>
        <dbReference type="Google" id="ProtNLM"/>
    </source>
</evidence>